<evidence type="ECO:0000256" key="4">
    <source>
        <dbReference type="ARBA" id="ARBA00022833"/>
    </source>
</evidence>
<comment type="caution">
    <text evidence="10">The sequence shown here is derived from an EMBL/GenBank/DDBJ whole genome shotgun (WGS) entry which is preliminary data.</text>
</comment>
<feature type="transmembrane region" description="Helical" evidence="7">
    <location>
        <begin position="292"/>
        <end position="315"/>
    </location>
</feature>
<keyword evidence="7" id="KW-0812">Transmembrane</keyword>
<keyword evidence="5 6" id="KW-0482">Metalloprotease</keyword>
<comment type="similarity">
    <text evidence="6">Belongs to the peptidase M48 family.</text>
</comment>
<feature type="transmembrane region" description="Helical" evidence="7">
    <location>
        <begin position="146"/>
        <end position="173"/>
    </location>
</feature>
<keyword evidence="11" id="KW-1185">Reference proteome</keyword>
<feature type="transmembrane region" description="Helical" evidence="7">
    <location>
        <begin position="179"/>
        <end position="203"/>
    </location>
</feature>
<feature type="domain" description="Peptidase M48" evidence="8">
    <location>
        <begin position="217"/>
        <end position="419"/>
    </location>
</feature>
<dbReference type="Gene3D" id="3.30.2010.10">
    <property type="entry name" value="Metalloproteases ('zincins'), catalytic domain"/>
    <property type="match status" value="1"/>
</dbReference>
<keyword evidence="4 6" id="KW-0862">Zinc</keyword>
<dbReference type="CDD" id="cd07343">
    <property type="entry name" value="M48A_Zmpste24p_like"/>
    <property type="match status" value="1"/>
</dbReference>
<feature type="domain" description="CAAX prenyl protease 1 N-terminal" evidence="9">
    <location>
        <begin position="28"/>
        <end position="209"/>
    </location>
</feature>
<evidence type="ECO:0000313" key="11">
    <source>
        <dbReference type="Proteomes" id="UP001371218"/>
    </source>
</evidence>
<dbReference type="InterPro" id="IPR032456">
    <property type="entry name" value="Peptidase_M48_N"/>
</dbReference>
<feature type="transmembrane region" description="Helical" evidence="7">
    <location>
        <begin position="335"/>
        <end position="352"/>
    </location>
</feature>
<dbReference type="InterPro" id="IPR001915">
    <property type="entry name" value="Peptidase_M48"/>
</dbReference>
<dbReference type="Proteomes" id="UP001371218">
    <property type="component" value="Unassembled WGS sequence"/>
</dbReference>
<dbReference type="InterPro" id="IPR027057">
    <property type="entry name" value="CAXX_Prtase_1"/>
</dbReference>
<evidence type="ECO:0000256" key="2">
    <source>
        <dbReference type="ARBA" id="ARBA00022723"/>
    </source>
</evidence>
<dbReference type="RefSeq" id="WP_341424465.1">
    <property type="nucleotide sequence ID" value="NZ_JBBUTG010000002.1"/>
</dbReference>
<evidence type="ECO:0000259" key="8">
    <source>
        <dbReference type="Pfam" id="PF01435"/>
    </source>
</evidence>
<evidence type="ECO:0000256" key="6">
    <source>
        <dbReference type="RuleBase" id="RU003983"/>
    </source>
</evidence>
<evidence type="ECO:0000313" key="10">
    <source>
        <dbReference type="EMBL" id="MEK8030112.1"/>
    </source>
</evidence>
<accession>A0ABU9BJG9</accession>
<keyword evidence="3 6" id="KW-0378">Hydrolase</keyword>
<evidence type="ECO:0000256" key="7">
    <source>
        <dbReference type="SAM" id="Phobius"/>
    </source>
</evidence>
<dbReference type="PANTHER" id="PTHR10120">
    <property type="entry name" value="CAAX PRENYL PROTEASE 1"/>
    <property type="match status" value="1"/>
</dbReference>
<comment type="cofactor">
    <cofactor evidence="6">
        <name>Zn(2+)</name>
        <dbReference type="ChEBI" id="CHEBI:29105"/>
    </cofactor>
    <text evidence="6">Binds 1 zinc ion per subunit.</text>
</comment>
<keyword evidence="7" id="KW-0472">Membrane</keyword>
<feature type="transmembrane region" description="Helical" evidence="7">
    <location>
        <begin position="104"/>
        <end position="125"/>
    </location>
</feature>
<name>A0ABU9BJG9_9BURK</name>
<gene>
    <name evidence="10" type="ORF">AACH06_04690</name>
</gene>
<evidence type="ECO:0000256" key="1">
    <source>
        <dbReference type="ARBA" id="ARBA00022670"/>
    </source>
</evidence>
<keyword evidence="1 6" id="KW-0645">Protease</keyword>
<evidence type="ECO:0000256" key="3">
    <source>
        <dbReference type="ARBA" id="ARBA00022801"/>
    </source>
</evidence>
<organism evidence="10 11">
    <name type="scientific">Ideonella lacteola</name>
    <dbReference type="NCBI Taxonomy" id="2984193"/>
    <lineage>
        <taxon>Bacteria</taxon>
        <taxon>Pseudomonadati</taxon>
        <taxon>Pseudomonadota</taxon>
        <taxon>Betaproteobacteria</taxon>
        <taxon>Burkholderiales</taxon>
        <taxon>Sphaerotilaceae</taxon>
        <taxon>Ideonella</taxon>
    </lineage>
</organism>
<protein>
    <submittedName>
        <fullName evidence="10">M48 family metallopeptidase</fullName>
    </submittedName>
</protein>
<keyword evidence="7" id="KW-1133">Transmembrane helix</keyword>
<keyword evidence="2" id="KW-0479">Metal-binding</keyword>
<evidence type="ECO:0000259" key="9">
    <source>
        <dbReference type="Pfam" id="PF16491"/>
    </source>
</evidence>
<dbReference type="Pfam" id="PF16491">
    <property type="entry name" value="Peptidase_M48_N"/>
    <property type="match status" value="1"/>
</dbReference>
<evidence type="ECO:0000256" key="5">
    <source>
        <dbReference type="ARBA" id="ARBA00023049"/>
    </source>
</evidence>
<dbReference type="EMBL" id="JBBUTG010000002">
    <property type="protein sequence ID" value="MEK8030112.1"/>
    <property type="molecule type" value="Genomic_DNA"/>
</dbReference>
<proteinExistence type="inferred from homology"/>
<dbReference type="Pfam" id="PF01435">
    <property type="entry name" value="Peptidase_M48"/>
    <property type="match status" value="1"/>
</dbReference>
<reference evidence="10 11" key="1">
    <citation type="submission" date="2024-04" db="EMBL/GenBank/DDBJ databases">
        <title>Novel species of the genus Ideonella isolated from streams.</title>
        <authorList>
            <person name="Lu H."/>
        </authorList>
    </citation>
    <scope>NUCLEOTIDE SEQUENCE [LARGE SCALE GENOMIC DNA]</scope>
    <source>
        <strain evidence="10 11">DXS29W</strain>
    </source>
</reference>
<sequence>MQALTVSLSLVAALAASQAVKFWLAGRQARSVQAHRGAVPPPFDHHVSLSAHQRAADYTLSRLKFGLITDTVGAALLLAWTLLGGLDLLNTWVRDGLQPSYGDLAYQLGLMAAFSVIGGLIDVPLEWFRVFRLEQRFGFNRMTQRLFFTDLLKGTVLSVAIGLPLVAVVLWVMRAAGDLWWLWAWALWVGFALLMQVVFPIWIAPWFNRFEPLADGAMVERVQALMARCGFKAQGLFVMDGSTRSSHVNAYFGGMGKSKRVVLFDTLLKRLGGHEVEAVLAHELGHFHHKHVLYMLIRSFAGTLVAFAVLGWLARQPAFYAGLGVQPNMQAANDALALLLFMLAAPPFLYFLSPLSAGWSRRNEFEADAYARAQTSGADLASALLKLHEDNGSTLTPDPVYARFYYSHPPASERLAALAA</sequence>